<organism evidence="1 2">
    <name type="scientific">Stenotrophomonas maltophilia</name>
    <name type="common">Pseudomonas maltophilia</name>
    <name type="synonym">Xanthomonas maltophilia</name>
    <dbReference type="NCBI Taxonomy" id="40324"/>
    <lineage>
        <taxon>Bacteria</taxon>
        <taxon>Pseudomonadati</taxon>
        <taxon>Pseudomonadota</taxon>
        <taxon>Gammaproteobacteria</taxon>
        <taxon>Lysobacterales</taxon>
        <taxon>Lysobacteraceae</taxon>
        <taxon>Stenotrophomonas</taxon>
        <taxon>Stenotrophomonas maltophilia group</taxon>
    </lineage>
</organism>
<dbReference type="Proteomes" id="UP000198157">
    <property type="component" value="Unassembled WGS sequence"/>
</dbReference>
<name>A0A246HHJ3_STEMA</name>
<evidence type="ECO:0000313" key="2">
    <source>
        <dbReference type="Proteomes" id="UP000198157"/>
    </source>
</evidence>
<comment type="caution">
    <text evidence="1">The sequence shown here is derived from an EMBL/GenBank/DDBJ whole genome shotgun (WGS) entry which is preliminary data.</text>
</comment>
<protein>
    <submittedName>
        <fullName evidence="1">Uncharacterized protein</fullName>
    </submittedName>
</protein>
<sequence length="226" mass="25071">MNITLHALLNEEVKTRGDSAQGAVVFISPPRAGSFVYELSIFLGGTISSGLVYDFIKYAFNEAIGNELAEPQSRTLQSRIEPTMGELPAALETALLEAHRPISQAPEMTLTVTRPRGEVLVELNSTTINSLQPVISPLNVPILGHVTRYNTISMWGKMYSQEDRRVVSFQILGDLDTHQRSLITWSLHQNNLGHDGTVEIRGRALTSQNSSRVKRYLVESVIQRSV</sequence>
<reference evidence="1 2" key="1">
    <citation type="submission" date="2017-06" db="EMBL/GenBank/DDBJ databases">
        <authorList>
            <person name="Kim H.J."/>
            <person name="Triplett B.A."/>
        </authorList>
    </citation>
    <scope>NUCLEOTIDE SEQUENCE [LARGE SCALE GENOMIC DNA]</scope>
    <source>
        <strain evidence="1 2">13146</strain>
    </source>
</reference>
<evidence type="ECO:0000313" key="1">
    <source>
        <dbReference type="EMBL" id="OWQ49580.1"/>
    </source>
</evidence>
<proteinExistence type="predicted"/>
<gene>
    <name evidence="1" type="ORF">CEE60_19375</name>
</gene>
<accession>A0A246HHJ3</accession>
<dbReference type="AlphaFoldDB" id="A0A246HHJ3"/>
<dbReference type="EMBL" id="NIVS01000058">
    <property type="protein sequence ID" value="OWQ49580.1"/>
    <property type="molecule type" value="Genomic_DNA"/>
</dbReference>